<gene>
    <name evidence="2" type="ORF">LCGC14_2484500</name>
</gene>
<protein>
    <submittedName>
        <fullName evidence="2">Uncharacterized protein</fullName>
    </submittedName>
</protein>
<proteinExistence type="predicted"/>
<comment type="caution">
    <text evidence="2">The sequence shown here is derived from an EMBL/GenBank/DDBJ whole genome shotgun (WGS) entry which is preliminary data.</text>
</comment>
<dbReference type="AlphaFoldDB" id="A0A0F9E099"/>
<name>A0A0F9E099_9ZZZZ</name>
<feature type="region of interest" description="Disordered" evidence="1">
    <location>
        <begin position="86"/>
        <end position="119"/>
    </location>
</feature>
<evidence type="ECO:0000256" key="1">
    <source>
        <dbReference type="SAM" id="MobiDB-lite"/>
    </source>
</evidence>
<sequence length="119" mass="13806">MKDLRTDVIKTKLKILKMFSKPQEVTNKEIIYSKEHSICLICKGNVSKLNMLTCHKCSVLYCQNCVRILGDLENACWVCNTPFYKKKPSKPYKKEEQKEKIKVTGEIHPKKTDGKKILT</sequence>
<feature type="compositionally biased region" description="Basic and acidic residues" evidence="1">
    <location>
        <begin position="92"/>
        <end position="119"/>
    </location>
</feature>
<organism evidence="2">
    <name type="scientific">marine sediment metagenome</name>
    <dbReference type="NCBI Taxonomy" id="412755"/>
    <lineage>
        <taxon>unclassified sequences</taxon>
        <taxon>metagenomes</taxon>
        <taxon>ecological metagenomes</taxon>
    </lineage>
</organism>
<dbReference type="SUPFAM" id="SSF57850">
    <property type="entry name" value="RING/U-box"/>
    <property type="match status" value="1"/>
</dbReference>
<accession>A0A0F9E099</accession>
<evidence type="ECO:0000313" key="2">
    <source>
        <dbReference type="EMBL" id="KKL17543.1"/>
    </source>
</evidence>
<reference evidence="2" key="1">
    <citation type="journal article" date="2015" name="Nature">
        <title>Complex archaea that bridge the gap between prokaryotes and eukaryotes.</title>
        <authorList>
            <person name="Spang A."/>
            <person name="Saw J.H."/>
            <person name="Jorgensen S.L."/>
            <person name="Zaremba-Niedzwiedzka K."/>
            <person name="Martijn J."/>
            <person name="Lind A.E."/>
            <person name="van Eijk R."/>
            <person name="Schleper C."/>
            <person name="Guy L."/>
            <person name="Ettema T.J."/>
        </authorList>
    </citation>
    <scope>NUCLEOTIDE SEQUENCE</scope>
</reference>
<dbReference type="EMBL" id="LAZR01039217">
    <property type="protein sequence ID" value="KKL17543.1"/>
    <property type="molecule type" value="Genomic_DNA"/>
</dbReference>